<comment type="caution">
    <text evidence="1">The sequence shown here is derived from an EMBL/GenBank/DDBJ whole genome shotgun (WGS) entry which is preliminary data.</text>
</comment>
<proteinExistence type="predicted"/>
<dbReference type="EMBL" id="JAMQCR010000001">
    <property type="protein sequence ID" value="MCM2533221.1"/>
    <property type="molecule type" value="Genomic_DNA"/>
</dbReference>
<protein>
    <submittedName>
        <fullName evidence="1">Uncharacterized protein</fullName>
    </submittedName>
</protein>
<accession>A0ABT0WA62</accession>
<evidence type="ECO:0000313" key="2">
    <source>
        <dbReference type="Proteomes" id="UP001523262"/>
    </source>
</evidence>
<name>A0ABT0WA62_9BACI</name>
<evidence type="ECO:0000313" key="1">
    <source>
        <dbReference type="EMBL" id="MCM2533221.1"/>
    </source>
</evidence>
<organism evidence="1 2">
    <name type="scientific">Neobacillus pocheonensis</name>
    <dbReference type="NCBI Taxonomy" id="363869"/>
    <lineage>
        <taxon>Bacteria</taxon>
        <taxon>Bacillati</taxon>
        <taxon>Bacillota</taxon>
        <taxon>Bacilli</taxon>
        <taxon>Bacillales</taxon>
        <taxon>Bacillaceae</taxon>
        <taxon>Neobacillus</taxon>
    </lineage>
</organism>
<sequence length="128" mass="15179">MFKYFSFKKRQIEKENKFAPLILTKLDRIIELLEHKQKETEVKNIHFDHVQIDNLENIVFRLDNLEIDELSGKLIIGNNIGSTEDLSDPLFFKIDKENSKKETMSETTSPTQKKMTKTAKGYRFRNHF</sequence>
<reference evidence="1 2" key="1">
    <citation type="submission" date="2022-06" db="EMBL/GenBank/DDBJ databases">
        <authorList>
            <person name="Jeon C.O."/>
        </authorList>
    </citation>
    <scope>NUCLEOTIDE SEQUENCE [LARGE SCALE GENOMIC DNA]</scope>
    <source>
        <strain evidence="1 2">KCTC 13943</strain>
    </source>
</reference>
<keyword evidence="2" id="KW-1185">Reference proteome</keyword>
<dbReference type="Proteomes" id="UP001523262">
    <property type="component" value="Unassembled WGS sequence"/>
</dbReference>
<gene>
    <name evidence="1" type="ORF">NDK43_13465</name>
</gene>